<keyword evidence="3" id="KW-1185">Reference proteome</keyword>
<gene>
    <name evidence="2" type="ORF">A5880_002583</name>
</gene>
<dbReference type="EMBL" id="NGLE02000001">
    <property type="protein sequence ID" value="MEI5994993.1"/>
    <property type="molecule type" value="Genomic_DNA"/>
</dbReference>
<evidence type="ECO:0000313" key="3">
    <source>
        <dbReference type="Proteomes" id="UP000195139"/>
    </source>
</evidence>
<feature type="transmembrane region" description="Helical" evidence="1">
    <location>
        <begin position="247"/>
        <end position="268"/>
    </location>
</feature>
<evidence type="ECO:0000313" key="2">
    <source>
        <dbReference type="EMBL" id="MEI5994993.1"/>
    </source>
</evidence>
<keyword evidence="1" id="KW-0812">Transmembrane</keyword>
<evidence type="ECO:0008006" key="4">
    <source>
        <dbReference type="Google" id="ProtNLM"/>
    </source>
</evidence>
<reference evidence="2" key="1">
    <citation type="submission" date="2018-07" db="EMBL/GenBank/DDBJ databases">
        <title>The Genome Sequence of Enterococcus sp. DIV0659b.</title>
        <authorList>
            <consortium name="The Broad Institute Genomics Platform"/>
            <consortium name="The Broad Institute Genomic Center for Infectious Diseases"/>
            <person name="Earl A."/>
            <person name="Manson A."/>
            <person name="Schwartman J."/>
            <person name="Gilmore M."/>
            <person name="Abouelleil A."/>
            <person name="Cao P."/>
            <person name="Chapman S."/>
            <person name="Cusick C."/>
            <person name="Shea T."/>
            <person name="Young S."/>
            <person name="Neafsey D."/>
            <person name="Nusbaum C."/>
            <person name="Birren B."/>
        </authorList>
    </citation>
    <scope>NUCLEOTIDE SEQUENCE [LARGE SCALE GENOMIC DNA]</scope>
    <source>
        <strain evidence="2">4G2_DIV0659</strain>
    </source>
</reference>
<feature type="transmembrane region" description="Helical" evidence="1">
    <location>
        <begin position="6"/>
        <end position="25"/>
    </location>
</feature>
<comment type="caution">
    <text evidence="2">The sequence shown here is derived from an EMBL/GenBank/DDBJ whole genome shotgun (WGS) entry which is preliminary data.</text>
</comment>
<protein>
    <recommendedName>
        <fullName evidence="4">Signal peptidase I</fullName>
    </recommendedName>
</protein>
<name>A0ABU8IH38_9ENTE</name>
<dbReference type="RefSeq" id="WP_336577169.1">
    <property type="nucleotide sequence ID" value="NZ_NGLE02000001.1"/>
</dbReference>
<feature type="transmembrane region" description="Helical" evidence="1">
    <location>
        <begin position="280"/>
        <end position="300"/>
    </location>
</feature>
<keyword evidence="1" id="KW-1133">Transmembrane helix</keyword>
<sequence length="309" mass="36769">MNKKNIIITLLLTMIFFLVLLTNNYQQNQKYLVEESNHLYSPNNFVLQKISFNDIAKDKILNSQPYRLFYTVENNLNLDIRAYYSNNYKKWAPPLKDGEFFRKNNEKKAVVGNNVKVEYKNGKEYFKLENTKYEVIGRLGKKIPNRFKHSVLLSDSSFFNEEKKTYIIDGNNLKNMEKSKLTGEEYKNLTGVNRFLSVDYFSPMIILFSKILILGVLIFLVYCYHLYCYREILVLKIIGISNKKILWGKLCLLNQLFLITLLVVYCLYSQSTLTKGNFSYWLENFIYLLMMNLLYIIIYFRDRYEVTNE</sequence>
<feature type="transmembrane region" description="Helical" evidence="1">
    <location>
        <begin position="204"/>
        <end position="227"/>
    </location>
</feature>
<dbReference type="Proteomes" id="UP000195139">
    <property type="component" value="Unassembled WGS sequence"/>
</dbReference>
<keyword evidence="1" id="KW-0472">Membrane</keyword>
<proteinExistence type="predicted"/>
<organism evidence="2 3">
    <name type="scientific">Candidatus Enterococcus mansonii</name>
    <dbReference type="NCBI Taxonomy" id="1834181"/>
    <lineage>
        <taxon>Bacteria</taxon>
        <taxon>Bacillati</taxon>
        <taxon>Bacillota</taxon>
        <taxon>Bacilli</taxon>
        <taxon>Lactobacillales</taxon>
        <taxon>Enterococcaceae</taxon>
        <taxon>Enterococcus</taxon>
    </lineage>
</organism>
<evidence type="ECO:0000256" key="1">
    <source>
        <dbReference type="SAM" id="Phobius"/>
    </source>
</evidence>
<accession>A0ABU8IH38</accession>